<dbReference type="Proteomes" id="UP001151760">
    <property type="component" value="Unassembled WGS sequence"/>
</dbReference>
<reference evidence="2" key="2">
    <citation type="submission" date="2022-01" db="EMBL/GenBank/DDBJ databases">
        <authorList>
            <person name="Yamashiro T."/>
            <person name="Shiraishi A."/>
            <person name="Satake H."/>
            <person name="Nakayama K."/>
        </authorList>
    </citation>
    <scope>NUCLEOTIDE SEQUENCE</scope>
</reference>
<proteinExistence type="predicted"/>
<evidence type="ECO:0000313" key="3">
    <source>
        <dbReference type="Proteomes" id="UP001151760"/>
    </source>
</evidence>
<name>A0ABQ5I2K3_9ASTR</name>
<evidence type="ECO:0000256" key="1">
    <source>
        <dbReference type="SAM" id="MobiDB-lite"/>
    </source>
</evidence>
<comment type="caution">
    <text evidence="2">The sequence shown here is derived from an EMBL/GenBank/DDBJ whole genome shotgun (WGS) entry which is preliminary data.</text>
</comment>
<keyword evidence="3" id="KW-1185">Reference proteome</keyword>
<feature type="region of interest" description="Disordered" evidence="1">
    <location>
        <begin position="1"/>
        <end position="63"/>
    </location>
</feature>
<gene>
    <name evidence="2" type="ORF">Tco_1083140</name>
</gene>
<reference evidence="2" key="1">
    <citation type="journal article" date="2022" name="Int. J. Mol. Sci.">
        <title>Draft Genome of Tanacetum Coccineum: Genomic Comparison of Closely Related Tanacetum-Family Plants.</title>
        <authorList>
            <person name="Yamashiro T."/>
            <person name="Shiraishi A."/>
            <person name="Nakayama K."/>
            <person name="Satake H."/>
        </authorList>
    </citation>
    <scope>NUCLEOTIDE SEQUENCE</scope>
</reference>
<sequence>MSVKYPNYVNLTSLSEEQPNERTSSPPPRKKSLSPPQASSKSISCKSIHYTSSSSPSESLTPTHVAPLPKLHFIILIKQEPQELPPLQMSPNDLS</sequence>
<evidence type="ECO:0000313" key="2">
    <source>
        <dbReference type="EMBL" id="GJT94295.1"/>
    </source>
</evidence>
<accession>A0ABQ5I2K3</accession>
<organism evidence="2 3">
    <name type="scientific">Tanacetum coccineum</name>
    <dbReference type="NCBI Taxonomy" id="301880"/>
    <lineage>
        <taxon>Eukaryota</taxon>
        <taxon>Viridiplantae</taxon>
        <taxon>Streptophyta</taxon>
        <taxon>Embryophyta</taxon>
        <taxon>Tracheophyta</taxon>
        <taxon>Spermatophyta</taxon>
        <taxon>Magnoliopsida</taxon>
        <taxon>eudicotyledons</taxon>
        <taxon>Gunneridae</taxon>
        <taxon>Pentapetalae</taxon>
        <taxon>asterids</taxon>
        <taxon>campanulids</taxon>
        <taxon>Asterales</taxon>
        <taxon>Asteraceae</taxon>
        <taxon>Asteroideae</taxon>
        <taxon>Anthemideae</taxon>
        <taxon>Anthemidinae</taxon>
        <taxon>Tanacetum</taxon>
    </lineage>
</organism>
<protein>
    <submittedName>
        <fullName evidence="2">Uncharacterized protein</fullName>
    </submittedName>
</protein>
<feature type="compositionally biased region" description="Polar residues" evidence="1">
    <location>
        <begin position="9"/>
        <end position="23"/>
    </location>
</feature>
<dbReference type="EMBL" id="BQNB010020282">
    <property type="protein sequence ID" value="GJT94295.1"/>
    <property type="molecule type" value="Genomic_DNA"/>
</dbReference>
<feature type="compositionally biased region" description="Polar residues" evidence="1">
    <location>
        <begin position="37"/>
        <end position="51"/>
    </location>
</feature>